<comment type="subcellular location">
    <subcellularLocation>
        <location evidence="3">Cytoplasm</location>
    </subcellularLocation>
</comment>
<evidence type="ECO:0000256" key="1">
    <source>
        <dbReference type="ARBA" id="ARBA00022988"/>
    </source>
</evidence>
<comment type="similarity">
    <text evidence="3">Belongs to the UreF family.</text>
</comment>
<comment type="subunit">
    <text evidence="3">UreD, UreF and UreG form a complex that acts as a GTP-hydrolysis-dependent molecular chaperone, activating the urease apoprotein by helping to assemble the nickel containing metallocenter of UreC. The UreE protein probably delivers the nickel.</text>
</comment>
<comment type="function">
    <text evidence="3">Required for maturation of urease via the functional incorporation of the urease nickel metallocenter.</text>
</comment>
<dbReference type="PANTHER" id="PTHR33620:SF1">
    <property type="entry name" value="UREASE ACCESSORY PROTEIN F"/>
    <property type="match status" value="1"/>
</dbReference>
<keyword evidence="2 3" id="KW-0143">Chaperone</keyword>
<keyword evidence="1 3" id="KW-0996">Nickel insertion</keyword>
<protein>
    <recommendedName>
        <fullName evidence="3">Urease accessory protein UreF</fullName>
    </recommendedName>
</protein>
<accession>A0ABX2THW6</accession>
<comment type="caution">
    <text evidence="4">The sequence shown here is derived from an EMBL/GenBank/DDBJ whole genome shotgun (WGS) entry which is preliminary data.</text>
</comment>
<dbReference type="Gene3D" id="1.10.4190.10">
    <property type="entry name" value="Urease accessory protein UreF"/>
    <property type="match status" value="1"/>
</dbReference>
<dbReference type="HAMAP" id="MF_01385">
    <property type="entry name" value="UreF"/>
    <property type="match status" value="1"/>
</dbReference>
<evidence type="ECO:0000313" key="4">
    <source>
        <dbReference type="EMBL" id="NYZ22698.1"/>
    </source>
</evidence>
<dbReference type="Pfam" id="PF01730">
    <property type="entry name" value="UreF"/>
    <property type="match status" value="1"/>
</dbReference>
<dbReference type="RefSeq" id="WP_180284635.1">
    <property type="nucleotide sequence ID" value="NZ_JABFFR010000021.1"/>
</dbReference>
<dbReference type="PIRSF" id="PIRSF009467">
    <property type="entry name" value="Ureas_acces_UreF"/>
    <property type="match status" value="1"/>
</dbReference>
<evidence type="ECO:0000313" key="5">
    <source>
        <dbReference type="Proteomes" id="UP000584642"/>
    </source>
</evidence>
<organism evidence="4 5">
    <name type="scientific">Azospirillum oleiclasticum</name>
    <dbReference type="NCBI Taxonomy" id="2735135"/>
    <lineage>
        <taxon>Bacteria</taxon>
        <taxon>Pseudomonadati</taxon>
        <taxon>Pseudomonadota</taxon>
        <taxon>Alphaproteobacteria</taxon>
        <taxon>Rhodospirillales</taxon>
        <taxon>Azospirillaceae</taxon>
        <taxon>Azospirillum</taxon>
    </lineage>
</organism>
<proteinExistence type="inferred from homology"/>
<keyword evidence="3" id="KW-0963">Cytoplasm</keyword>
<keyword evidence="5" id="KW-1185">Reference proteome</keyword>
<reference evidence="4 5" key="1">
    <citation type="submission" date="2020-05" db="EMBL/GenBank/DDBJ databases">
        <title>Azospirillum oleiclasticum sp. nov, a nitrogen-fixing and heavy crude oil-emulsifying bacterium isolated from the crude oil of Yumen Oilfield.</title>
        <authorList>
            <person name="Wu D."/>
            <person name="Cai M."/>
            <person name="Zhang X."/>
        </authorList>
    </citation>
    <scope>NUCLEOTIDE SEQUENCE [LARGE SCALE GENOMIC DNA]</scope>
    <source>
        <strain evidence="4 5">ROY-1-1-2</strain>
    </source>
</reference>
<name>A0ABX2THW6_9PROT</name>
<evidence type="ECO:0000256" key="2">
    <source>
        <dbReference type="ARBA" id="ARBA00023186"/>
    </source>
</evidence>
<sequence>MTTGIRMDEPSGDVEHLTLLLAWLSPSFPVGAFSYSHGIEAAVEQGFVRDRATLIRWIGGVLEHGAGRTDAMLFAHAHAAVLAGDEAGFAWAVERADVLRVSSEMALESRAQGQAFLTTIRNAWPLDGLERWRGVIAGTGRPPAYAVGVAMAAALAGVGVWPALAAFLHAFVANLVSAGVRLVPLGQTDGQKALAALDPLVHHAAEVALLTPIDDLGGRSAMVDWTSMIHETQYTRLFRS</sequence>
<dbReference type="PANTHER" id="PTHR33620">
    <property type="entry name" value="UREASE ACCESSORY PROTEIN F"/>
    <property type="match status" value="1"/>
</dbReference>
<dbReference type="InterPro" id="IPR002639">
    <property type="entry name" value="UreF"/>
</dbReference>
<gene>
    <name evidence="3" type="primary">ureF</name>
    <name evidence="4" type="ORF">HND93_23550</name>
</gene>
<evidence type="ECO:0000256" key="3">
    <source>
        <dbReference type="HAMAP-Rule" id="MF_01385"/>
    </source>
</evidence>
<dbReference type="EMBL" id="JABFDB010000021">
    <property type="protein sequence ID" value="NYZ22698.1"/>
    <property type="molecule type" value="Genomic_DNA"/>
</dbReference>
<dbReference type="Proteomes" id="UP000584642">
    <property type="component" value="Unassembled WGS sequence"/>
</dbReference>
<dbReference type="InterPro" id="IPR038277">
    <property type="entry name" value="UreF_sf"/>
</dbReference>